<feature type="domain" description="ATP-grasp" evidence="2">
    <location>
        <begin position="64"/>
        <end position="259"/>
    </location>
</feature>
<name>A0A1R0X9Q9_9BACL</name>
<proteinExistence type="predicted"/>
<dbReference type="GO" id="GO:0005737">
    <property type="term" value="C:cytoplasm"/>
    <property type="evidence" value="ECO:0007669"/>
    <property type="project" value="TreeGrafter"/>
</dbReference>
<dbReference type="PANTHER" id="PTHR21621">
    <property type="entry name" value="RIBOSOMAL PROTEIN S6 MODIFICATION PROTEIN"/>
    <property type="match status" value="1"/>
</dbReference>
<accession>A0A1R0X9Q9</accession>
<dbReference type="GO" id="GO:0016879">
    <property type="term" value="F:ligase activity, forming carbon-nitrogen bonds"/>
    <property type="evidence" value="ECO:0007669"/>
    <property type="project" value="TreeGrafter"/>
</dbReference>
<dbReference type="AlphaFoldDB" id="A0A1R0X9Q9"/>
<dbReference type="PROSITE" id="PS50975">
    <property type="entry name" value="ATP_GRASP"/>
    <property type="match status" value="1"/>
</dbReference>
<evidence type="ECO:0000259" key="2">
    <source>
        <dbReference type="PROSITE" id="PS50975"/>
    </source>
</evidence>
<evidence type="ECO:0000256" key="1">
    <source>
        <dbReference type="PROSITE-ProRule" id="PRU00409"/>
    </source>
</evidence>
<dbReference type="InterPro" id="IPR011761">
    <property type="entry name" value="ATP-grasp"/>
</dbReference>
<dbReference type="Proteomes" id="UP000187465">
    <property type="component" value="Unassembled WGS sequence"/>
</dbReference>
<keyword evidence="1" id="KW-0547">Nucleotide-binding</keyword>
<evidence type="ECO:0000313" key="4">
    <source>
        <dbReference type="Proteomes" id="UP000187465"/>
    </source>
</evidence>
<dbReference type="RefSeq" id="WP_036687230.1">
    <property type="nucleotide sequence ID" value="NZ_MKQN01000062.1"/>
</dbReference>
<comment type="caution">
    <text evidence="3">The sequence shown here is derived from an EMBL/GenBank/DDBJ whole genome shotgun (WGS) entry which is preliminary data.</text>
</comment>
<dbReference type="Gene3D" id="3.30.470.20">
    <property type="entry name" value="ATP-grasp fold, B domain"/>
    <property type="match status" value="1"/>
</dbReference>
<gene>
    <name evidence="3" type="ORF">BJP51_18705</name>
</gene>
<dbReference type="PANTHER" id="PTHR21621:SF0">
    <property type="entry name" value="BETA-CITRYLGLUTAMATE SYNTHASE B-RELATED"/>
    <property type="match status" value="1"/>
</dbReference>
<protein>
    <recommendedName>
        <fullName evidence="2">ATP-grasp domain-containing protein</fullName>
    </recommendedName>
</protein>
<reference evidence="3 4" key="1">
    <citation type="submission" date="2016-10" db="EMBL/GenBank/DDBJ databases">
        <title>Paenibacillus species isolates.</title>
        <authorList>
            <person name="Beno S.M."/>
        </authorList>
    </citation>
    <scope>NUCLEOTIDE SEQUENCE [LARGE SCALE GENOMIC DNA]</scope>
    <source>
        <strain evidence="3 4">FSL H7-0604</strain>
    </source>
</reference>
<dbReference type="Pfam" id="PF08443">
    <property type="entry name" value="RimK"/>
    <property type="match status" value="1"/>
</dbReference>
<evidence type="ECO:0000313" key="3">
    <source>
        <dbReference type="EMBL" id="OMD31560.1"/>
    </source>
</evidence>
<organism evidence="3 4">
    <name type="scientific">Paenibacillus odorifer</name>
    <dbReference type="NCBI Taxonomy" id="189426"/>
    <lineage>
        <taxon>Bacteria</taxon>
        <taxon>Bacillati</taxon>
        <taxon>Bacillota</taxon>
        <taxon>Bacilli</taxon>
        <taxon>Bacillales</taxon>
        <taxon>Paenibacillaceae</taxon>
        <taxon>Paenibacillus</taxon>
    </lineage>
</organism>
<dbReference type="EMBL" id="MKQP01000021">
    <property type="protein sequence ID" value="OMD31560.1"/>
    <property type="molecule type" value="Genomic_DNA"/>
</dbReference>
<sequence>MTTRPYLKMIQHSVTASGISFEEITPNFVYRATDGVKSFVMVDAEIGLNNSASTIIAMSKSLTYDVLHKANIPAVEHIYLPHPDSKFSNLNPYPLAERYFQACNGEVVMKQDNGAQGNHVYKINEIADLHEKLDLLFSLQLNGAIGPYYEAEIEYRIVTFNHQARVFLGKKRVRSWKHNLINGAVTIEVKDQAKQEALAELASRTSKALGLDFCSVDILETNQGLMVIEVNHKVMLDEYCKQNPSEVPGLSDLYREVILQRMNQL</sequence>
<dbReference type="InterPro" id="IPR013651">
    <property type="entry name" value="ATP-grasp_RimK-type"/>
</dbReference>
<dbReference type="GO" id="GO:0005524">
    <property type="term" value="F:ATP binding"/>
    <property type="evidence" value="ECO:0007669"/>
    <property type="project" value="UniProtKB-UniRule"/>
</dbReference>
<keyword evidence="1" id="KW-0067">ATP-binding</keyword>
<dbReference type="GO" id="GO:0046872">
    <property type="term" value="F:metal ion binding"/>
    <property type="evidence" value="ECO:0007669"/>
    <property type="project" value="InterPro"/>
</dbReference>
<dbReference type="SUPFAM" id="SSF56059">
    <property type="entry name" value="Glutathione synthetase ATP-binding domain-like"/>
    <property type="match status" value="1"/>
</dbReference>